<dbReference type="RefSeq" id="WP_244715990.1">
    <property type="nucleotide sequence ID" value="NZ_CP095049.1"/>
</dbReference>
<proteinExistence type="predicted"/>
<dbReference type="EMBL" id="CP095049">
    <property type="protein sequence ID" value="UOQ52225.1"/>
    <property type="molecule type" value="Genomic_DNA"/>
</dbReference>
<feature type="signal peptide" evidence="1">
    <location>
        <begin position="1"/>
        <end position="21"/>
    </location>
</feature>
<dbReference type="InterPro" id="IPR052918">
    <property type="entry name" value="Motility_Chemotaxis_Reg"/>
</dbReference>
<evidence type="ECO:0000313" key="2">
    <source>
        <dbReference type="EMBL" id="UOQ52225.1"/>
    </source>
</evidence>
<evidence type="ECO:0000313" key="3">
    <source>
        <dbReference type="Proteomes" id="UP000831785"/>
    </source>
</evidence>
<dbReference type="NCBIfam" id="TIGR04183">
    <property type="entry name" value="Por_Secre_tail"/>
    <property type="match status" value="1"/>
</dbReference>
<name>A0ABY4F6D6_9BACT</name>
<gene>
    <name evidence="2" type="ORF">MUN80_20990</name>
</gene>
<keyword evidence="3" id="KW-1185">Reference proteome</keyword>
<evidence type="ECO:0000256" key="1">
    <source>
        <dbReference type="SAM" id="SignalP"/>
    </source>
</evidence>
<keyword evidence="1" id="KW-0732">Signal</keyword>
<dbReference type="InterPro" id="IPR026444">
    <property type="entry name" value="Secre_tail"/>
</dbReference>
<dbReference type="SUPFAM" id="SSF63829">
    <property type="entry name" value="Calcium-dependent phosphotriesterase"/>
    <property type="match status" value="1"/>
</dbReference>
<dbReference type="PANTHER" id="PTHR35580:SF1">
    <property type="entry name" value="PHYTASE-LIKE DOMAIN-CONTAINING PROTEIN"/>
    <property type="match status" value="1"/>
</dbReference>
<dbReference type="PANTHER" id="PTHR35580">
    <property type="entry name" value="CELL SURFACE GLYCOPROTEIN (S-LAYER PROTEIN)-LIKE PROTEIN"/>
    <property type="match status" value="1"/>
</dbReference>
<sequence length="547" mass="56653">MKLLYSSLLLLLSAAAAPAHAQNTRTWTDVRALGRGTQFMTHAVVDAAGNFYEAGYFNASTVVDGVTLTSRGGGDGYLAKYTPAGTLAWVRQIGSTSEDGAVDVAVDAAGNVYVVGATRGTLDFGNGVVLPVNGLTQGFVARYSPQGTATWVVGCQVAGSATISASSIGVDGAGQVYVTGLYRGTLTVGSATVTAFDDSAYLLRLSSAGAVQWLQPAFTYVPAGFTATYAPQLAVGVGGETYLCVASDVPLGVAGTTYPSIGRADGYAIRYSAQGTPQWVRQYGSTGNETMSRTAVDAAGNLYLCGSFAQTMRFGATTITTRGVSDSYLVKYSPTGQTLWSGSGGSSSNDDTWGLTVDADGNAYLTGAFYRTARFGSFVLSGSLNDYTAMVVAFDPSGTVRWAETPQGNGRTVGWHLGLDANNGLHLLGRANGLSTWSNEPLVVTSSTDATFIARLSNVLVTRSATAARQSLAFYPSPAHDQLHLPALPALPAGTPVQLTDALGRVARTTVVSATSRISVQGLTPGLYTLRATDAKGRQVAGKVVVE</sequence>
<reference evidence="2 3" key="1">
    <citation type="submission" date="2022-04" db="EMBL/GenBank/DDBJ databases">
        <title>Hymenobacter sp. isolated from the air.</title>
        <authorList>
            <person name="Won M."/>
            <person name="Lee C.-M."/>
            <person name="Woen H.-Y."/>
            <person name="Kwon S.-W."/>
        </authorList>
    </citation>
    <scope>NUCLEOTIDE SEQUENCE [LARGE SCALE GENOMIC DNA]</scope>
    <source>
        <strain evidence="3">5116 S-27</strain>
    </source>
</reference>
<accession>A0ABY4F6D6</accession>
<organism evidence="2 3">
    <name type="scientific">Hymenobacter cellulosivorans</name>
    <dbReference type="NCBI Taxonomy" id="2932249"/>
    <lineage>
        <taxon>Bacteria</taxon>
        <taxon>Pseudomonadati</taxon>
        <taxon>Bacteroidota</taxon>
        <taxon>Cytophagia</taxon>
        <taxon>Cytophagales</taxon>
        <taxon>Hymenobacteraceae</taxon>
        <taxon>Hymenobacter</taxon>
    </lineage>
</organism>
<dbReference type="Gene3D" id="2.80.10.50">
    <property type="match status" value="2"/>
</dbReference>
<feature type="chain" id="PRO_5047508451" evidence="1">
    <location>
        <begin position="22"/>
        <end position="547"/>
    </location>
</feature>
<protein>
    <submittedName>
        <fullName evidence="2">T9SS type A sorting domain-containing protein</fullName>
    </submittedName>
</protein>
<dbReference type="Proteomes" id="UP000831785">
    <property type="component" value="Chromosome"/>
</dbReference>